<proteinExistence type="predicted"/>
<protein>
    <submittedName>
        <fullName evidence="2">Uncharacterized protein</fullName>
    </submittedName>
</protein>
<comment type="caution">
    <text evidence="2">The sequence shown here is derived from an EMBL/GenBank/DDBJ whole genome shotgun (WGS) entry which is preliminary data.</text>
</comment>
<dbReference type="Proteomes" id="UP000646365">
    <property type="component" value="Unassembled WGS sequence"/>
</dbReference>
<reference evidence="2" key="2">
    <citation type="submission" date="2020-09" db="EMBL/GenBank/DDBJ databases">
        <authorList>
            <person name="Sun Q."/>
            <person name="Zhou Y."/>
        </authorList>
    </citation>
    <scope>NUCLEOTIDE SEQUENCE</scope>
    <source>
        <strain evidence="2">CGMCC 1.15725</strain>
    </source>
</reference>
<reference evidence="2" key="1">
    <citation type="journal article" date="2014" name="Int. J. Syst. Evol. Microbiol.">
        <title>Complete genome sequence of Corynebacterium casei LMG S-19264T (=DSM 44701T), isolated from a smear-ripened cheese.</title>
        <authorList>
            <consortium name="US DOE Joint Genome Institute (JGI-PGF)"/>
            <person name="Walter F."/>
            <person name="Albersmeier A."/>
            <person name="Kalinowski J."/>
            <person name="Ruckert C."/>
        </authorList>
    </citation>
    <scope>NUCLEOTIDE SEQUENCE</scope>
    <source>
        <strain evidence="2">CGMCC 1.15725</strain>
    </source>
</reference>
<evidence type="ECO:0000313" key="2">
    <source>
        <dbReference type="EMBL" id="GGF12886.1"/>
    </source>
</evidence>
<accession>A0A8J2YT59</accession>
<feature type="region of interest" description="Disordered" evidence="1">
    <location>
        <begin position="84"/>
        <end position="103"/>
    </location>
</feature>
<keyword evidence="3" id="KW-1185">Reference proteome</keyword>
<dbReference type="AlphaFoldDB" id="A0A8J2YT59"/>
<sequence length="132" mass="14020">MAVSIRRIKFAICALPRGSAGFVNMLAAFVLSLQSREPAPPERCVTATIAHQQRVHRLPGAPPLGQSATTGRQACDDVQRSVKPMIGKGKQSPSARCSRSDAELEQPGMEVGWLAEHAKGAGPHELVVTITA</sequence>
<organism evidence="2 3">
    <name type="scientific">Aliidongia dinghuensis</name>
    <dbReference type="NCBI Taxonomy" id="1867774"/>
    <lineage>
        <taxon>Bacteria</taxon>
        <taxon>Pseudomonadati</taxon>
        <taxon>Pseudomonadota</taxon>
        <taxon>Alphaproteobacteria</taxon>
        <taxon>Rhodospirillales</taxon>
        <taxon>Dongiaceae</taxon>
        <taxon>Aliidongia</taxon>
    </lineage>
</organism>
<evidence type="ECO:0000313" key="3">
    <source>
        <dbReference type="Proteomes" id="UP000646365"/>
    </source>
</evidence>
<dbReference type="EMBL" id="BMJQ01000004">
    <property type="protein sequence ID" value="GGF12886.1"/>
    <property type="molecule type" value="Genomic_DNA"/>
</dbReference>
<evidence type="ECO:0000256" key="1">
    <source>
        <dbReference type="SAM" id="MobiDB-lite"/>
    </source>
</evidence>
<gene>
    <name evidence="2" type="ORF">GCM10011611_18210</name>
</gene>
<name>A0A8J2YT59_9PROT</name>